<organism evidence="1 2">
    <name type="scientific">Staurois parvus</name>
    <dbReference type="NCBI Taxonomy" id="386267"/>
    <lineage>
        <taxon>Eukaryota</taxon>
        <taxon>Metazoa</taxon>
        <taxon>Chordata</taxon>
        <taxon>Craniata</taxon>
        <taxon>Vertebrata</taxon>
        <taxon>Euteleostomi</taxon>
        <taxon>Amphibia</taxon>
        <taxon>Batrachia</taxon>
        <taxon>Anura</taxon>
        <taxon>Neobatrachia</taxon>
        <taxon>Ranoidea</taxon>
        <taxon>Ranidae</taxon>
        <taxon>Staurois</taxon>
    </lineage>
</organism>
<reference evidence="1" key="1">
    <citation type="submission" date="2023-05" db="EMBL/GenBank/DDBJ databases">
        <authorList>
            <person name="Stuckert A."/>
        </authorList>
    </citation>
    <scope>NUCLEOTIDE SEQUENCE</scope>
</reference>
<evidence type="ECO:0000313" key="1">
    <source>
        <dbReference type="EMBL" id="CAI9556890.1"/>
    </source>
</evidence>
<name>A0ABN9CB45_9NEOB</name>
<comment type="caution">
    <text evidence="1">The sequence shown here is derived from an EMBL/GenBank/DDBJ whole genome shotgun (WGS) entry which is preliminary data.</text>
</comment>
<dbReference type="EMBL" id="CATNWA010008788">
    <property type="protein sequence ID" value="CAI9556890.1"/>
    <property type="molecule type" value="Genomic_DNA"/>
</dbReference>
<proteinExistence type="predicted"/>
<sequence length="82" mass="9368">IFSVGTKLCSLQLHSQVPTEHARVALRFLNGPVVFLDLSCVPKDYREGEHLLGSDRKWEWVPRKWERVPVNFGFPLPKGANP</sequence>
<accession>A0ABN9CB45</accession>
<gene>
    <name evidence="1" type="ORF">SPARVUS_LOCUS4606240</name>
</gene>
<keyword evidence="2" id="KW-1185">Reference proteome</keyword>
<evidence type="ECO:0000313" key="2">
    <source>
        <dbReference type="Proteomes" id="UP001162483"/>
    </source>
</evidence>
<dbReference type="Proteomes" id="UP001162483">
    <property type="component" value="Unassembled WGS sequence"/>
</dbReference>
<feature type="non-terminal residue" evidence="1">
    <location>
        <position position="1"/>
    </location>
</feature>
<protein>
    <submittedName>
        <fullName evidence="1">Uncharacterized protein</fullName>
    </submittedName>
</protein>